<evidence type="ECO:0000313" key="3">
    <source>
        <dbReference type="Proteomes" id="UP000317940"/>
    </source>
</evidence>
<dbReference type="EMBL" id="VIWT01000009">
    <property type="protein sequence ID" value="TWF71418.1"/>
    <property type="molecule type" value="Genomic_DNA"/>
</dbReference>
<comment type="caution">
    <text evidence="2">The sequence shown here is derived from an EMBL/GenBank/DDBJ whole genome shotgun (WGS) entry which is preliminary data.</text>
</comment>
<feature type="chain" id="PRO_5039730319" description="Serine protease" evidence="1">
    <location>
        <begin position="37"/>
        <end position="371"/>
    </location>
</feature>
<name>A0A561S966_9ACTN</name>
<protein>
    <recommendedName>
        <fullName evidence="4">Serine protease</fullName>
    </recommendedName>
</protein>
<keyword evidence="3" id="KW-1185">Reference proteome</keyword>
<organism evidence="2 3">
    <name type="scientific">Kitasatospora viridis</name>
    <dbReference type="NCBI Taxonomy" id="281105"/>
    <lineage>
        <taxon>Bacteria</taxon>
        <taxon>Bacillati</taxon>
        <taxon>Actinomycetota</taxon>
        <taxon>Actinomycetes</taxon>
        <taxon>Kitasatosporales</taxon>
        <taxon>Streptomycetaceae</taxon>
        <taxon>Kitasatospora</taxon>
    </lineage>
</organism>
<sequence length="371" mass="37820">MGTPTLRGSARAAFTGVAALSLAAGAFLAATPSAVAAGAHSHPGAVPFLGQAAAARDHAAAQAGTAATGPNTLAYGGGIDGVGVNDGHSKVYLIFYGTQWGKKGTDKNGNATFTGDPDGAAPVTQQMFKGIGTGGEKWSADLTQWCDGKNVKTGATSCPSNASFVPYQKGGVLSGVWYDNSGASPQGSTGNQLGQEAVKAAKHFGNTSAASNRHTYYVILSPHGTDPDGYQDPNTGYCAWHDYTGDSTLTGGAVTSPYGPLAFSNQPYNMDMGQSCGVGFVNKTGGTLDGWTMTLGHEWHEMMSDQFPAGGWTNQQTGANNGEENSDECAWLAPGTAGGAAMVGMGTGKFAEQASWSNDTNSCAISHAILH</sequence>
<keyword evidence="1" id="KW-0732">Signal</keyword>
<dbReference type="RefSeq" id="WP_145911633.1">
    <property type="nucleotide sequence ID" value="NZ_BAAAMZ010000028.1"/>
</dbReference>
<reference evidence="2 3" key="1">
    <citation type="submission" date="2019-06" db="EMBL/GenBank/DDBJ databases">
        <title>Sequencing the genomes of 1000 actinobacteria strains.</title>
        <authorList>
            <person name="Klenk H.-P."/>
        </authorList>
    </citation>
    <scope>NUCLEOTIDE SEQUENCE [LARGE SCALE GENOMIC DNA]</scope>
    <source>
        <strain evidence="2 3">DSM 44826</strain>
    </source>
</reference>
<accession>A0A561S966</accession>
<evidence type="ECO:0000313" key="2">
    <source>
        <dbReference type="EMBL" id="TWF71418.1"/>
    </source>
</evidence>
<dbReference type="Proteomes" id="UP000317940">
    <property type="component" value="Unassembled WGS sequence"/>
</dbReference>
<evidence type="ECO:0008006" key="4">
    <source>
        <dbReference type="Google" id="ProtNLM"/>
    </source>
</evidence>
<dbReference type="AlphaFoldDB" id="A0A561S966"/>
<dbReference type="OrthoDB" id="345880at2"/>
<evidence type="ECO:0000256" key="1">
    <source>
        <dbReference type="SAM" id="SignalP"/>
    </source>
</evidence>
<proteinExistence type="predicted"/>
<gene>
    <name evidence="2" type="ORF">FHX73_1948</name>
</gene>
<feature type="signal peptide" evidence="1">
    <location>
        <begin position="1"/>
        <end position="36"/>
    </location>
</feature>